<dbReference type="InterPro" id="IPR010496">
    <property type="entry name" value="AL/BT2_dom"/>
</dbReference>
<dbReference type="Proteomes" id="UP000008372">
    <property type="component" value="Unassembled WGS sequence"/>
</dbReference>
<proteinExistence type="predicted"/>
<evidence type="ECO:0000313" key="2">
    <source>
        <dbReference type="EMBL" id="GAC03874.1"/>
    </source>
</evidence>
<accession>A0ABQ0I3F4</accession>
<gene>
    <name evidence="2" type="ORF">GAGA_1011</name>
</gene>
<dbReference type="EMBL" id="BAEK01000020">
    <property type="protein sequence ID" value="GAC03874.1"/>
    <property type="molecule type" value="Genomic_DNA"/>
</dbReference>
<comment type="caution">
    <text evidence="2">The sequence shown here is derived from an EMBL/GenBank/DDBJ whole genome shotgun (WGS) entry which is preliminary data.</text>
</comment>
<dbReference type="PROSITE" id="PS51257">
    <property type="entry name" value="PROKAR_LIPOPROTEIN"/>
    <property type="match status" value="1"/>
</dbReference>
<organism evidence="2 3">
    <name type="scientific">Paraglaciecola agarilytica NO2</name>
    <dbReference type="NCBI Taxonomy" id="1125747"/>
    <lineage>
        <taxon>Bacteria</taxon>
        <taxon>Pseudomonadati</taxon>
        <taxon>Pseudomonadota</taxon>
        <taxon>Gammaproteobacteria</taxon>
        <taxon>Alteromonadales</taxon>
        <taxon>Alteromonadaceae</taxon>
        <taxon>Paraglaciecola</taxon>
    </lineage>
</organism>
<name>A0ABQ0I3F4_9ALTE</name>
<feature type="domain" description="3-keto-alpha-glucoside-1,2-lyase/3-keto-2-hydroxy-glucal hydratase" evidence="1">
    <location>
        <begin position="62"/>
        <end position="301"/>
    </location>
</feature>
<evidence type="ECO:0000259" key="1">
    <source>
        <dbReference type="Pfam" id="PF06439"/>
    </source>
</evidence>
<dbReference type="RefSeq" id="WP_008302703.1">
    <property type="nucleotide sequence ID" value="NZ_BAEK01000020.1"/>
</dbReference>
<keyword evidence="3" id="KW-1185">Reference proteome</keyword>
<reference evidence="2 3" key="1">
    <citation type="journal article" date="2014" name="Environ. Microbiol.">
        <title>Comparative genomics of the marine bacterial genus Glaciecola reveals the high degree of genomic diversity and genomic characteristic for cold adaptation.</title>
        <authorList>
            <person name="Qin Q.L."/>
            <person name="Xie B.B."/>
            <person name="Yu Y."/>
            <person name="Shu Y.L."/>
            <person name="Rong J.C."/>
            <person name="Zhang Y.J."/>
            <person name="Zhao D.L."/>
            <person name="Chen X.L."/>
            <person name="Zhang X.Y."/>
            <person name="Chen B."/>
            <person name="Zhou B.C."/>
            <person name="Zhang Y.Z."/>
        </authorList>
    </citation>
    <scope>NUCLEOTIDE SEQUENCE [LARGE SCALE GENOMIC DNA]</scope>
    <source>
        <strain evidence="2 3">NO2</strain>
    </source>
</reference>
<dbReference type="Pfam" id="PF06439">
    <property type="entry name" value="3keto-disac_hyd"/>
    <property type="match status" value="1"/>
</dbReference>
<protein>
    <recommendedName>
        <fullName evidence="1">3-keto-alpha-glucoside-1,2-lyase/3-keto-2-hydroxy-glucal hydratase domain-containing protein</fullName>
    </recommendedName>
</protein>
<dbReference type="Gene3D" id="2.60.120.560">
    <property type="entry name" value="Exo-inulinase, domain 1"/>
    <property type="match status" value="1"/>
</dbReference>
<evidence type="ECO:0000313" key="3">
    <source>
        <dbReference type="Proteomes" id="UP000008372"/>
    </source>
</evidence>
<sequence>MAHNKTLLHFSIAACFALSGCGSDQTAESSHSSKEAKGVMTDAANNSTFDVKASAVDETEDEWVSLFNGKDLQGWQTFVSYQPKDSKYQDPDDLPVRGVNNDPKNVFSVQDGLLRISGEEWGGISTKKEYANFHLKFDVKWGDKKWPPRETLPRDSGVLYFAVGEPGASMNHWMRSHEMQIQVGDSGDYHSLDGVLIDTHCGSANQGDWHFYRYDPDMPMCKDIANRVLKLGEFENPIGQWDSMEVIADDTMVIHKINGHEVFRGYHSRQVIDGQQVPLTKGRIEFQSEGAEVFYRNIRIKVQSAAL</sequence>